<proteinExistence type="predicted"/>
<name>A0AA88MZV9_TACVA</name>
<evidence type="ECO:0000313" key="2">
    <source>
        <dbReference type="Proteomes" id="UP001187315"/>
    </source>
</evidence>
<gene>
    <name evidence="1" type="ORF">Q7C36_010863</name>
</gene>
<evidence type="ECO:0000313" key="1">
    <source>
        <dbReference type="EMBL" id="KAK2846009.1"/>
    </source>
</evidence>
<keyword evidence="2" id="KW-1185">Reference proteome</keyword>
<comment type="caution">
    <text evidence="1">The sequence shown here is derived from an EMBL/GenBank/DDBJ whole genome shotgun (WGS) entry which is preliminary data.</text>
</comment>
<dbReference type="EMBL" id="JAVHJS010000010">
    <property type="protein sequence ID" value="KAK2846009.1"/>
    <property type="molecule type" value="Genomic_DNA"/>
</dbReference>
<organism evidence="1 2">
    <name type="scientific">Tachysurus vachellii</name>
    <name type="common">Darkbarbel catfish</name>
    <name type="synonym">Pelteobagrus vachellii</name>
    <dbReference type="NCBI Taxonomy" id="175792"/>
    <lineage>
        <taxon>Eukaryota</taxon>
        <taxon>Metazoa</taxon>
        <taxon>Chordata</taxon>
        <taxon>Craniata</taxon>
        <taxon>Vertebrata</taxon>
        <taxon>Euteleostomi</taxon>
        <taxon>Actinopterygii</taxon>
        <taxon>Neopterygii</taxon>
        <taxon>Teleostei</taxon>
        <taxon>Ostariophysi</taxon>
        <taxon>Siluriformes</taxon>
        <taxon>Bagridae</taxon>
        <taxon>Tachysurus</taxon>
    </lineage>
</organism>
<dbReference type="Proteomes" id="UP001187315">
    <property type="component" value="Unassembled WGS sequence"/>
</dbReference>
<accession>A0AA88MZV9</accession>
<reference evidence="1" key="1">
    <citation type="submission" date="2023-08" db="EMBL/GenBank/DDBJ databases">
        <title>Pelteobagrus vachellii genome.</title>
        <authorList>
            <person name="Liu H."/>
        </authorList>
    </citation>
    <scope>NUCLEOTIDE SEQUENCE</scope>
    <source>
        <strain evidence="1">PRFRI_2022a</strain>
        <tissue evidence="1">Muscle</tissue>
    </source>
</reference>
<protein>
    <submittedName>
        <fullName evidence="1">Uncharacterized protein</fullName>
    </submittedName>
</protein>
<sequence>MVLLIKTFPRRILSIPKKKTFLFFCRKTKRPEDGEEKRLLHSCSLCSCFSTRLQPRRLAKRPLPPALHSSKALVTIYHGFYSFTPTISLSSSPFLSSAPLKRLFNHQGRSMVSETVPIETEYASTLQSGFVRRICRSGRIADRK</sequence>
<dbReference type="AlphaFoldDB" id="A0AA88MZV9"/>